<evidence type="ECO:0000259" key="1">
    <source>
        <dbReference type="Pfam" id="PF03372"/>
    </source>
</evidence>
<dbReference type="EMBL" id="CAFBPU010000015">
    <property type="protein sequence ID" value="CAB5030537.1"/>
    <property type="molecule type" value="Genomic_DNA"/>
</dbReference>
<proteinExistence type="predicted"/>
<dbReference type="GO" id="GO:0016020">
    <property type="term" value="C:membrane"/>
    <property type="evidence" value="ECO:0007669"/>
    <property type="project" value="GOC"/>
</dbReference>
<dbReference type="GO" id="GO:0006506">
    <property type="term" value="P:GPI anchor biosynthetic process"/>
    <property type="evidence" value="ECO:0007669"/>
    <property type="project" value="TreeGrafter"/>
</dbReference>
<feature type="domain" description="Endonuclease/exonuclease/phosphatase" evidence="1">
    <location>
        <begin position="6"/>
        <end position="296"/>
    </location>
</feature>
<organism evidence="3">
    <name type="scientific">freshwater metagenome</name>
    <dbReference type="NCBI Taxonomy" id="449393"/>
    <lineage>
        <taxon>unclassified sequences</taxon>
        <taxon>metagenomes</taxon>
        <taxon>ecological metagenomes</taxon>
    </lineage>
</organism>
<dbReference type="InterPro" id="IPR051916">
    <property type="entry name" value="GPI-anchor_lipid_remodeler"/>
</dbReference>
<dbReference type="PANTHER" id="PTHR14859">
    <property type="entry name" value="CALCOFLUOR WHITE HYPERSENSITIVE PROTEIN PRECURSOR"/>
    <property type="match status" value="1"/>
</dbReference>
<dbReference type="GO" id="GO:0003824">
    <property type="term" value="F:catalytic activity"/>
    <property type="evidence" value="ECO:0007669"/>
    <property type="project" value="InterPro"/>
</dbReference>
<dbReference type="InterPro" id="IPR005135">
    <property type="entry name" value="Endo/exonuclease/phosphatase"/>
</dbReference>
<dbReference type="Pfam" id="PF03372">
    <property type="entry name" value="Exo_endo_phos"/>
    <property type="match status" value="1"/>
</dbReference>
<dbReference type="SUPFAM" id="SSF56219">
    <property type="entry name" value="DNase I-like"/>
    <property type="match status" value="1"/>
</dbReference>
<evidence type="ECO:0000313" key="2">
    <source>
        <dbReference type="EMBL" id="CAB4927085.1"/>
    </source>
</evidence>
<dbReference type="Gene3D" id="3.60.10.10">
    <property type="entry name" value="Endonuclease/exonuclease/phosphatase"/>
    <property type="match status" value="1"/>
</dbReference>
<accession>A0A6J7RP02</accession>
<reference evidence="3" key="1">
    <citation type="submission" date="2020-05" db="EMBL/GenBank/DDBJ databases">
        <authorList>
            <person name="Chiriac C."/>
            <person name="Salcher M."/>
            <person name="Ghai R."/>
            <person name="Kavagutti S V."/>
        </authorList>
    </citation>
    <scope>NUCLEOTIDE SEQUENCE</scope>
</reference>
<name>A0A6J7RP02_9ZZZZ</name>
<dbReference type="PANTHER" id="PTHR14859:SF15">
    <property type="entry name" value="ENDONUCLEASE_EXONUCLEASE_PHOSPHATASE DOMAIN-CONTAINING PROTEIN"/>
    <property type="match status" value="1"/>
</dbReference>
<dbReference type="EMBL" id="CAFBND010000005">
    <property type="protein sequence ID" value="CAB4927085.1"/>
    <property type="molecule type" value="Genomic_DNA"/>
</dbReference>
<protein>
    <submittedName>
        <fullName evidence="3">Unannotated protein</fullName>
    </submittedName>
</protein>
<dbReference type="AlphaFoldDB" id="A0A6J7RP02"/>
<dbReference type="InterPro" id="IPR036691">
    <property type="entry name" value="Endo/exonu/phosph_ase_sf"/>
</dbReference>
<evidence type="ECO:0000313" key="3">
    <source>
        <dbReference type="EMBL" id="CAB5030537.1"/>
    </source>
</evidence>
<gene>
    <name evidence="2" type="ORF">UFOPK3752_00196</name>
    <name evidence="3" type="ORF">UFOPK4150_00917</name>
</gene>
<sequence>MAVRLATYNLLHGMPVRGGVPQPGGGRITGPPVVRDDIALRSAIAQLDADVIGIQEVDVDQPRSGLVHQVRSVADAMCADYWRFAPSVAGTPGEPGWLAAGDTHEHASNSQARTLVQQRMREGRPDVGAAQEIRSIGPLYGVGLVSRLPVLEWHTTRFDPSPWSLPLLIPGETRPRFIRVADEPRAAIVAVLEGVNGPFTVATAHLSFVPGYNVRQLRQLRQWLAGLPRPLVLLGDFNLPGSLPARITGWTPLLRAPTYPSTRPRAQLDHVLADGLTSHQQATARPEVHLLPVSDHAAVSVDIDF</sequence>